<evidence type="ECO:0000313" key="3">
    <source>
        <dbReference type="Proteomes" id="UP000001593"/>
    </source>
</evidence>
<gene>
    <name evidence="2" type="ORF">NEMVEDRAFT_v1g198466</name>
</gene>
<dbReference type="Pfam" id="PF08238">
    <property type="entry name" value="Sel1"/>
    <property type="match status" value="5"/>
</dbReference>
<proteinExistence type="inferred from homology"/>
<keyword evidence="3" id="KW-1185">Reference proteome</keyword>
<dbReference type="InterPro" id="IPR011990">
    <property type="entry name" value="TPR-like_helical_dom_sf"/>
</dbReference>
<name>A7RKL1_NEMVE</name>
<dbReference type="SUPFAM" id="SSF81901">
    <property type="entry name" value="HCP-like"/>
    <property type="match status" value="2"/>
</dbReference>
<dbReference type="Gene3D" id="1.25.40.10">
    <property type="entry name" value="Tetratricopeptide repeat domain"/>
    <property type="match status" value="2"/>
</dbReference>
<comment type="similarity">
    <text evidence="1">Belongs to the sel-1 family.</text>
</comment>
<accession>A7RKL1</accession>
<dbReference type="AlphaFoldDB" id="A7RKL1"/>
<organism evidence="2 3">
    <name type="scientific">Nematostella vectensis</name>
    <name type="common">Starlet sea anemone</name>
    <dbReference type="NCBI Taxonomy" id="45351"/>
    <lineage>
        <taxon>Eukaryota</taxon>
        <taxon>Metazoa</taxon>
        <taxon>Cnidaria</taxon>
        <taxon>Anthozoa</taxon>
        <taxon>Hexacorallia</taxon>
        <taxon>Actiniaria</taxon>
        <taxon>Edwardsiidae</taxon>
        <taxon>Nematostella</taxon>
    </lineage>
</organism>
<dbReference type="STRING" id="45351.A7RKL1"/>
<dbReference type="HOGENOM" id="CLU_377804_0_0_1"/>
<dbReference type="InParanoid" id="A7RKL1"/>
<dbReference type="PANTHER" id="PTHR11102">
    <property type="entry name" value="SEL-1-LIKE PROTEIN"/>
    <property type="match status" value="1"/>
</dbReference>
<dbReference type="InterPro" id="IPR050767">
    <property type="entry name" value="Sel1_AlgK"/>
</dbReference>
<dbReference type="PANTHER" id="PTHR11102:SF160">
    <property type="entry name" value="ERAD-ASSOCIATED E3 UBIQUITIN-PROTEIN LIGASE COMPONENT HRD3"/>
    <property type="match status" value="1"/>
</dbReference>
<sequence>MAFNIETDKPDPNFIKLFGLENNHGINLLSLVNDEYGSFENLVKKAKDGEKDAQELLGTVYNEGLPELQIPKDLEKAIGWLEAAINCDIPSPISIHQLAVLHDLSLTLSHRRRAYELYQRAANMGHVISQFSLGEVFRCGIEGIVNEDLNEAFKWYKKAAGEESIYHVKEMGDEYQPYIRGTMRFIGKSSQIKALRTLSKCYEEGDCPEGKPCPLKAFYYLSKAAAEMDDPESQKELGLVYLKGGCGQTKDQQKAEMWLGKASENGDDEAKRVMLKLKEQGAMIGTDSSQPQSDKNDMMDLIKNTLTPSNSPEDTMHPFIIKNPILFQESMFLAYPDSPTAQHYLKAYRYAKKGIELLQQSNFTDRQGVKLLAWGYLYENSILQAFPIKKHFAAPLLTLILQKDDPLFFEGLLMLIALKQPFNIYDTIDAKKIMAFKSLIHLIKKAEPNGQPKDADPYQFEKSYSSWLHVLYYFLASLYTVGECFQFGAEAFQKSLECCPKFFEAKMGIAYCLQNIRSFIKERDTSAAEVKSSSKNEDKYIKMFTNVNTDLIFKTDFLAMSENELLRRERSFYMDFLKEAPLCDKKYPNCCYHLSASYFIEGDMKEFMRWWNKGQESEAKRLPFLGAVDIPVKNMLKLPSMIPEKGRRTTSECKTQGNIQSHCSNKLCKKNNESKTLMNCPCKVAFYCDNSLTLCICNVYIKPALGRAFIKQAHMLRLPERGLEVSQKGMHCQG</sequence>
<dbReference type="EMBL" id="DS469516">
    <property type="protein sequence ID" value="EDO48005.1"/>
    <property type="molecule type" value="Genomic_DNA"/>
</dbReference>
<reference evidence="2 3" key="1">
    <citation type="journal article" date="2007" name="Science">
        <title>Sea anemone genome reveals ancestral eumetazoan gene repertoire and genomic organization.</title>
        <authorList>
            <person name="Putnam N.H."/>
            <person name="Srivastava M."/>
            <person name="Hellsten U."/>
            <person name="Dirks B."/>
            <person name="Chapman J."/>
            <person name="Salamov A."/>
            <person name="Terry A."/>
            <person name="Shapiro H."/>
            <person name="Lindquist E."/>
            <person name="Kapitonov V.V."/>
            <person name="Jurka J."/>
            <person name="Genikhovich G."/>
            <person name="Grigoriev I.V."/>
            <person name="Lucas S.M."/>
            <person name="Steele R.E."/>
            <person name="Finnerty J.R."/>
            <person name="Technau U."/>
            <person name="Martindale M.Q."/>
            <person name="Rokhsar D.S."/>
        </authorList>
    </citation>
    <scope>NUCLEOTIDE SEQUENCE [LARGE SCALE GENOMIC DNA]</scope>
    <source>
        <strain evidence="3">CH2 X CH6</strain>
    </source>
</reference>
<dbReference type="SMART" id="SM00671">
    <property type="entry name" value="SEL1"/>
    <property type="match status" value="5"/>
</dbReference>
<protein>
    <submittedName>
        <fullName evidence="2">Uncharacterized protein</fullName>
    </submittedName>
</protein>
<dbReference type="Proteomes" id="UP000001593">
    <property type="component" value="Unassembled WGS sequence"/>
</dbReference>
<dbReference type="OMA" id="WLHVLYY"/>
<evidence type="ECO:0000256" key="1">
    <source>
        <dbReference type="ARBA" id="ARBA00038101"/>
    </source>
</evidence>
<dbReference type="InterPro" id="IPR006597">
    <property type="entry name" value="Sel1-like"/>
</dbReference>
<evidence type="ECO:0000313" key="2">
    <source>
        <dbReference type="EMBL" id="EDO48005.1"/>
    </source>
</evidence>